<feature type="transmembrane region" description="Helical" evidence="7">
    <location>
        <begin position="264"/>
        <end position="285"/>
    </location>
</feature>
<accession>A0ABQ3JVV2</accession>
<evidence type="ECO:0000259" key="8">
    <source>
        <dbReference type="PROSITE" id="PS50893"/>
    </source>
</evidence>
<dbReference type="InterPro" id="IPR003439">
    <property type="entry name" value="ABC_transporter-like_ATP-bd"/>
</dbReference>
<feature type="domain" description="ABC transmembrane type-1" evidence="9">
    <location>
        <begin position="39"/>
        <end position="325"/>
    </location>
</feature>
<dbReference type="GO" id="GO:0005524">
    <property type="term" value="F:ATP binding"/>
    <property type="evidence" value="ECO:0007669"/>
    <property type="project" value="UniProtKB-KW"/>
</dbReference>
<evidence type="ECO:0000313" key="11">
    <source>
        <dbReference type="Proteomes" id="UP000632154"/>
    </source>
</evidence>
<evidence type="ECO:0000256" key="6">
    <source>
        <dbReference type="ARBA" id="ARBA00023136"/>
    </source>
</evidence>
<dbReference type="PANTHER" id="PTHR24221:SF654">
    <property type="entry name" value="ATP-BINDING CASSETTE SUB-FAMILY B MEMBER 6"/>
    <property type="match status" value="1"/>
</dbReference>
<dbReference type="InterPro" id="IPR039421">
    <property type="entry name" value="Type_1_exporter"/>
</dbReference>
<name>A0ABQ3JVV2_9DEIO</name>
<sequence length="608" mass="66468">MPRPSRLRDQDKPDRLQLLRILWRSLPELWQSSPLLVSLLGLTALLGGVIPAVTLLISKWAVDGVGEVASGGQANLALLALAWAGAALLGQLAGIARAVLQGYAADNFTVQTSRRLMDKMNDLTGLEVLEDPRFHDDIQILQMGAPRRPLNLTSTIFGVFGTLVSLLSVGGVLLTIGWWVPLVVIAGMIPLTLTQMRLYELGWSMTIQNTQASRELNYFQKAALNQQFAKEIRLYGLMPYLTREYTERTLDYQRTMRGVRNKQLLGVLPAQVLALAVTAGVFAYAVWQAQLGLLTAGAVVLVIGALAQVRGDLWSLSDSLGVGSEHLHWFGKYYEFLDAVPQVAAPAQPQPLPQRFDLTLDKVTFGYQGHAPVIEDLSLRIPEGQTVAIVGENGAGKSTLIKLLLRFYDPSAGRILLGGVGEETDLRDLSPDEWRSQVAAVFQDYARFEWTVRENVLLGVPEDPERLRYAADASGLSAMLPRLENGLNTRIGQAYGGVDLSGGQWQKLVTARALYRRARVLILDEPTAALDPRSEAEVFAAFAELARGRTALLVTHRLGSVRMADRIVVMRAGRVTEDGTHEELVARGGEYAELWALQAAQYGSGGAA</sequence>
<protein>
    <submittedName>
        <fullName evidence="10">ABC transporter ATP-binding protein</fullName>
    </submittedName>
</protein>
<dbReference type="PANTHER" id="PTHR24221">
    <property type="entry name" value="ATP-BINDING CASSETTE SUB-FAMILY B"/>
    <property type="match status" value="1"/>
</dbReference>
<proteinExistence type="predicted"/>
<comment type="subcellular location">
    <subcellularLocation>
        <location evidence="1">Cell membrane</location>
        <topology evidence="1">Multi-pass membrane protein</topology>
    </subcellularLocation>
</comment>
<evidence type="ECO:0000313" key="10">
    <source>
        <dbReference type="EMBL" id="GHF92342.1"/>
    </source>
</evidence>
<evidence type="ECO:0000256" key="2">
    <source>
        <dbReference type="ARBA" id="ARBA00022692"/>
    </source>
</evidence>
<dbReference type="SUPFAM" id="SSF90123">
    <property type="entry name" value="ABC transporter transmembrane region"/>
    <property type="match status" value="1"/>
</dbReference>
<evidence type="ECO:0000256" key="5">
    <source>
        <dbReference type="ARBA" id="ARBA00022989"/>
    </source>
</evidence>
<dbReference type="SMART" id="SM00382">
    <property type="entry name" value="AAA"/>
    <property type="match status" value="1"/>
</dbReference>
<comment type="caution">
    <text evidence="10">The sequence shown here is derived from an EMBL/GenBank/DDBJ whole genome shotgun (WGS) entry which is preliminary data.</text>
</comment>
<dbReference type="Pfam" id="PF00664">
    <property type="entry name" value="ABC_membrane"/>
    <property type="match status" value="1"/>
</dbReference>
<feature type="transmembrane region" description="Helical" evidence="7">
    <location>
        <begin position="150"/>
        <end position="170"/>
    </location>
</feature>
<dbReference type="InterPro" id="IPR011527">
    <property type="entry name" value="ABC1_TM_dom"/>
</dbReference>
<keyword evidence="11" id="KW-1185">Reference proteome</keyword>
<dbReference type="SUPFAM" id="SSF52540">
    <property type="entry name" value="P-loop containing nucleoside triphosphate hydrolases"/>
    <property type="match status" value="1"/>
</dbReference>
<organism evidence="10 11">
    <name type="scientific">Deinococcus piscis</name>
    <dbReference type="NCBI Taxonomy" id="394230"/>
    <lineage>
        <taxon>Bacteria</taxon>
        <taxon>Thermotogati</taxon>
        <taxon>Deinococcota</taxon>
        <taxon>Deinococci</taxon>
        <taxon>Deinococcales</taxon>
        <taxon>Deinococcaceae</taxon>
        <taxon>Deinococcus</taxon>
    </lineage>
</organism>
<evidence type="ECO:0000256" key="7">
    <source>
        <dbReference type="SAM" id="Phobius"/>
    </source>
</evidence>
<feature type="domain" description="ABC transporter" evidence="8">
    <location>
        <begin position="358"/>
        <end position="597"/>
    </location>
</feature>
<evidence type="ECO:0000259" key="9">
    <source>
        <dbReference type="PROSITE" id="PS50929"/>
    </source>
</evidence>
<dbReference type="PROSITE" id="PS50929">
    <property type="entry name" value="ABC_TM1F"/>
    <property type="match status" value="1"/>
</dbReference>
<dbReference type="RefSeq" id="WP_189641621.1">
    <property type="nucleotide sequence ID" value="NZ_BNAL01000001.1"/>
</dbReference>
<dbReference type="Gene3D" id="1.20.1560.10">
    <property type="entry name" value="ABC transporter type 1, transmembrane domain"/>
    <property type="match status" value="1"/>
</dbReference>
<feature type="transmembrane region" description="Helical" evidence="7">
    <location>
        <begin position="77"/>
        <end position="100"/>
    </location>
</feature>
<keyword evidence="6 7" id="KW-0472">Membrane</keyword>
<reference evidence="11" key="1">
    <citation type="journal article" date="2019" name="Int. J. Syst. Evol. Microbiol.">
        <title>The Global Catalogue of Microorganisms (GCM) 10K type strain sequencing project: providing services to taxonomists for standard genome sequencing and annotation.</title>
        <authorList>
            <consortium name="The Broad Institute Genomics Platform"/>
            <consortium name="The Broad Institute Genome Sequencing Center for Infectious Disease"/>
            <person name="Wu L."/>
            <person name="Ma J."/>
        </authorList>
    </citation>
    <scope>NUCLEOTIDE SEQUENCE [LARGE SCALE GENOMIC DNA]</scope>
    <source>
        <strain evidence="11">CGMCC 1.18439</strain>
    </source>
</reference>
<feature type="transmembrane region" description="Helical" evidence="7">
    <location>
        <begin position="176"/>
        <end position="193"/>
    </location>
</feature>
<feature type="transmembrane region" description="Helical" evidence="7">
    <location>
        <begin position="35"/>
        <end position="57"/>
    </location>
</feature>
<gene>
    <name evidence="10" type="ORF">GCM10017783_00080</name>
</gene>
<keyword evidence="5 7" id="KW-1133">Transmembrane helix</keyword>
<evidence type="ECO:0000256" key="3">
    <source>
        <dbReference type="ARBA" id="ARBA00022741"/>
    </source>
</evidence>
<dbReference type="InterPro" id="IPR003593">
    <property type="entry name" value="AAA+_ATPase"/>
</dbReference>
<dbReference type="Pfam" id="PF00005">
    <property type="entry name" value="ABC_tran"/>
    <property type="match status" value="1"/>
</dbReference>
<dbReference type="EMBL" id="BNAL01000001">
    <property type="protein sequence ID" value="GHF92342.1"/>
    <property type="molecule type" value="Genomic_DNA"/>
</dbReference>
<keyword evidence="4 10" id="KW-0067">ATP-binding</keyword>
<evidence type="ECO:0000256" key="4">
    <source>
        <dbReference type="ARBA" id="ARBA00022840"/>
    </source>
</evidence>
<dbReference type="PROSITE" id="PS50893">
    <property type="entry name" value="ABC_TRANSPORTER_2"/>
    <property type="match status" value="1"/>
</dbReference>
<dbReference type="Gene3D" id="3.40.50.300">
    <property type="entry name" value="P-loop containing nucleotide triphosphate hydrolases"/>
    <property type="match status" value="1"/>
</dbReference>
<keyword evidence="2 7" id="KW-0812">Transmembrane</keyword>
<dbReference type="Proteomes" id="UP000632154">
    <property type="component" value="Unassembled WGS sequence"/>
</dbReference>
<dbReference type="InterPro" id="IPR027417">
    <property type="entry name" value="P-loop_NTPase"/>
</dbReference>
<evidence type="ECO:0000256" key="1">
    <source>
        <dbReference type="ARBA" id="ARBA00004651"/>
    </source>
</evidence>
<keyword evidence="3" id="KW-0547">Nucleotide-binding</keyword>
<dbReference type="InterPro" id="IPR036640">
    <property type="entry name" value="ABC1_TM_sf"/>
</dbReference>